<feature type="region of interest" description="Disordered" evidence="5">
    <location>
        <begin position="271"/>
        <end position="290"/>
    </location>
</feature>
<dbReference type="SMART" id="SM00382">
    <property type="entry name" value="AAA"/>
    <property type="match status" value="1"/>
</dbReference>
<name>A0A7X5UN00_9PSEU</name>
<dbReference type="PANTHER" id="PTHR43776:SF7">
    <property type="entry name" value="D,D-DIPEPTIDE TRANSPORT ATP-BINDING PROTEIN DDPF-RELATED"/>
    <property type="match status" value="1"/>
</dbReference>
<evidence type="ECO:0000256" key="3">
    <source>
        <dbReference type="ARBA" id="ARBA00022741"/>
    </source>
</evidence>
<dbReference type="GO" id="GO:0015833">
    <property type="term" value="P:peptide transport"/>
    <property type="evidence" value="ECO:0007669"/>
    <property type="project" value="InterPro"/>
</dbReference>
<dbReference type="InterPro" id="IPR017871">
    <property type="entry name" value="ABC_transporter-like_CS"/>
</dbReference>
<dbReference type="PROSITE" id="PS50893">
    <property type="entry name" value="ABC_TRANSPORTER_2"/>
    <property type="match status" value="1"/>
</dbReference>
<dbReference type="NCBIfam" id="TIGR01727">
    <property type="entry name" value="oligo_HPY"/>
    <property type="match status" value="1"/>
</dbReference>
<evidence type="ECO:0000313" key="7">
    <source>
        <dbReference type="EMBL" id="NIJ11001.1"/>
    </source>
</evidence>
<evidence type="ECO:0000259" key="6">
    <source>
        <dbReference type="PROSITE" id="PS50893"/>
    </source>
</evidence>
<comment type="similarity">
    <text evidence="1">Belongs to the ABC transporter superfamily.</text>
</comment>
<dbReference type="Pfam" id="PF00005">
    <property type="entry name" value="ABC_tran"/>
    <property type="match status" value="1"/>
</dbReference>
<evidence type="ECO:0000256" key="4">
    <source>
        <dbReference type="ARBA" id="ARBA00022840"/>
    </source>
</evidence>
<gene>
    <name evidence="7" type="ORF">FHU38_001345</name>
</gene>
<sequence>MTTVEEPLLRARNIVQEFTVRGRGGVKGGVVHAVSDVSFDIHSGETLGVVGETGSGKSTLARSIIQAPRPKSGEVHFKGTDLMHAKRNGIAEARRHMQMVFQDPFGSLNPRWRVSDIVAEPLVGYGVGNGTERARRVRELLDLVGLNPDTYGKRRPHELSGGQCQRVAIARAIALDPALIVCDEAVSSLDVLIQAQVLNLFEQLRSELNLSYLFISHDLALVKQVSDRVAVMHLGQLCEIGPAETLYRAPLHPYTVALLASIPELDPSTARQRKALSIKGEPPSPISPPSGCRFRTRCPRAVQRCADEAPVLRELTPGHSVACHFPEQ</sequence>
<dbReference type="GO" id="GO:0005524">
    <property type="term" value="F:ATP binding"/>
    <property type="evidence" value="ECO:0007669"/>
    <property type="project" value="UniProtKB-KW"/>
</dbReference>
<dbReference type="Gene3D" id="3.40.50.300">
    <property type="entry name" value="P-loop containing nucleotide triphosphate hydrolases"/>
    <property type="match status" value="1"/>
</dbReference>
<feature type="domain" description="ABC transporter" evidence="6">
    <location>
        <begin position="9"/>
        <end position="259"/>
    </location>
</feature>
<reference evidence="7 8" key="1">
    <citation type="submission" date="2020-03" db="EMBL/GenBank/DDBJ databases">
        <title>Sequencing the genomes of 1000 actinobacteria strains.</title>
        <authorList>
            <person name="Klenk H.-P."/>
        </authorList>
    </citation>
    <scope>NUCLEOTIDE SEQUENCE [LARGE SCALE GENOMIC DNA]</scope>
    <source>
        <strain evidence="7 8">DSM 45685</strain>
    </source>
</reference>
<dbReference type="Proteomes" id="UP000545493">
    <property type="component" value="Unassembled WGS sequence"/>
</dbReference>
<accession>A0A7X5UN00</accession>
<keyword evidence="3" id="KW-0547">Nucleotide-binding</keyword>
<dbReference type="FunFam" id="3.40.50.300:FF:000016">
    <property type="entry name" value="Oligopeptide ABC transporter ATP-binding component"/>
    <property type="match status" value="1"/>
</dbReference>
<dbReference type="GO" id="GO:0055085">
    <property type="term" value="P:transmembrane transport"/>
    <property type="evidence" value="ECO:0007669"/>
    <property type="project" value="UniProtKB-ARBA"/>
</dbReference>
<dbReference type="PANTHER" id="PTHR43776">
    <property type="entry name" value="TRANSPORT ATP-BINDING PROTEIN"/>
    <property type="match status" value="1"/>
</dbReference>
<evidence type="ECO:0000313" key="8">
    <source>
        <dbReference type="Proteomes" id="UP000545493"/>
    </source>
</evidence>
<dbReference type="InterPro" id="IPR013563">
    <property type="entry name" value="Oligopep_ABC_C"/>
</dbReference>
<evidence type="ECO:0000256" key="5">
    <source>
        <dbReference type="SAM" id="MobiDB-lite"/>
    </source>
</evidence>
<comment type="caution">
    <text evidence="7">The sequence shown here is derived from an EMBL/GenBank/DDBJ whole genome shotgun (WGS) entry which is preliminary data.</text>
</comment>
<dbReference type="GO" id="GO:0016887">
    <property type="term" value="F:ATP hydrolysis activity"/>
    <property type="evidence" value="ECO:0007669"/>
    <property type="project" value="InterPro"/>
</dbReference>
<organism evidence="7 8">
    <name type="scientific">Saccharomonospora amisosensis</name>
    <dbReference type="NCBI Taxonomy" id="1128677"/>
    <lineage>
        <taxon>Bacteria</taxon>
        <taxon>Bacillati</taxon>
        <taxon>Actinomycetota</taxon>
        <taxon>Actinomycetes</taxon>
        <taxon>Pseudonocardiales</taxon>
        <taxon>Pseudonocardiaceae</taxon>
        <taxon>Saccharomonospora</taxon>
    </lineage>
</organism>
<dbReference type="RefSeq" id="WP_167167688.1">
    <property type="nucleotide sequence ID" value="NZ_JAAOYM010000001.1"/>
</dbReference>
<keyword evidence="8" id="KW-1185">Reference proteome</keyword>
<dbReference type="CDD" id="cd03257">
    <property type="entry name" value="ABC_NikE_OppD_transporters"/>
    <property type="match status" value="1"/>
</dbReference>
<dbReference type="EMBL" id="JAAOYM010000001">
    <property type="protein sequence ID" value="NIJ11001.1"/>
    <property type="molecule type" value="Genomic_DNA"/>
</dbReference>
<dbReference type="SUPFAM" id="SSF52540">
    <property type="entry name" value="P-loop containing nucleoside triphosphate hydrolases"/>
    <property type="match status" value="1"/>
</dbReference>
<dbReference type="InterPro" id="IPR003439">
    <property type="entry name" value="ABC_transporter-like_ATP-bd"/>
</dbReference>
<keyword evidence="4 7" id="KW-0067">ATP-binding</keyword>
<dbReference type="InterPro" id="IPR050319">
    <property type="entry name" value="ABC_transp_ATP-bind"/>
</dbReference>
<evidence type="ECO:0000256" key="1">
    <source>
        <dbReference type="ARBA" id="ARBA00005417"/>
    </source>
</evidence>
<protein>
    <submittedName>
        <fullName evidence="7">Oligopeptide/dipeptide ABC transporter ATP-binding protein</fullName>
    </submittedName>
</protein>
<dbReference type="PROSITE" id="PS00211">
    <property type="entry name" value="ABC_TRANSPORTER_1"/>
    <property type="match status" value="1"/>
</dbReference>
<proteinExistence type="inferred from homology"/>
<evidence type="ECO:0000256" key="2">
    <source>
        <dbReference type="ARBA" id="ARBA00022448"/>
    </source>
</evidence>
<dbReference type="InterPro" id="IPR027417">
    <property type="entry name" value="P-loop_NTPase"/>
</dbReference>
<dbReference type="Pfam" id="PF08352">
    <property type="entry name" value="oligo_HPY"/>
    <property type="match status" value="1"/>
</dbReference>
<dbReference type="AlphaFoldDB" id="A0A7X5UN00"/>
<dbReference type="InterPro" id="IPR003593">
    <property type="entry name" value="AAA+_ATPase"/>
</dbReference>
<keyword evidence="2" id="KW-0813">Transport</keyword>